<evidence type="ECO:0000256" key="3">
    <source>
        <dbReference type="ARBA" id="ARBA00022801"/>
    </source>
</evidence>
<evidence type="ECO:0000256" key="2">
    <source>
        <dbReference type="ARBA" id="ARBA00022729"/>
    </source>
</evidence>
<keyword evidence="1" id="KW-0645">Protease</keyword>
<dbReference type="SUPFAM" id="SSF50494">
    <property type="entry name" value="Trypsin-like serine proteases"/>
    <property type="match status" value="1"/>
</dbReference>
<dbReference type="SMART" id="SM00020">
    <property type="entry name" value="Tryp_SPc"/>
    <property type="match status" value="1"/>
</dbReference>
<keyword evidence="5" id="KW-1015">Disulfide bond</keyword>
<dbReference type="InterPro" id="IPR009003">
    <property type="entry name" value="Peptidase_S1_PA"/>
</dbReference>
<evidence type="ECO:0000256" key="1">
    <source>
        <dbReference type="ARBA" id="ARBA00022670"/>
    </source>
</evidence>
<evidence type="ECO:0000313" key="7">
    <source>
        <dbReference type="Ensembl" id="ENSSAUP00010029402.1"/>
    </source>
</evidence>
<feature type="domain" description="Peptidase S1" evidence="6">
    <location>
        <begin position="41"/>
        <end position="274"/>
    </location>
</feature>
<accession>A0A671VUL5</accession>
<dbReference type="GeneTree" id="ENSGT00940000163009"/>
<keyword evidence="8" id="KW-1185">Reference proteome</keyword>
<reference evidence="7" key="2">
    <citation type="submission" date="2025-08" db="UniProtKB">
        <authorList>
            <consortium name="Ensembl"/>
        </authorList>
    </citation>
    <scope>IDENTIFICATION</scope>
</reference>
<dbReference type="PRINTS" id="PR00722">
    <property type="entry name" value="CHYMOTRYPSIN"/>
</dbReference>
<keyword evidence="2" id="KW-0732">Signal</keyword>
<keyword evidence="4" id="KW-0720">Serine protease</keyword>
<keyword evidence="3" id="KW-0378">Hydrolase</keyword>
<dbReference type="PANTHER" id="PTHR24252">
    <property type="entry name" value="ACROSIN-RELATED"/>
    <property type="match status" value="1"/>
</dbReference>
<dbReference type="Pfam" id="PF00089">
    <property type="entry name" value="Trypsin"/>
    <property type="match status" value="1"/>
</dbReference>
<dbReference type="InterPro" id="IPR001254">
    <property type="entry name" value="Trypsin_dom"/>
</dbReference>
<reference evidence="7" key="3">
    <citation type="submission" date="2025-09" db="UniProtKB">
        <authorList>
            <consortium name="Ensembl"/>
        </authorList>
    </citation>
    <scope>IDENTIFICATION</scope>
</reference>
<gene>
    <name evidence="7" type="primary">LOC115576242</name>
</gene>
<dbReference type="FunFam" id="2.40.10.10:FF:000024">
    <property type="entry name" value="Serine protease 53"/>
    <property type="match status" value="1"/>
</dbReference>
<dbReference type="AlphaFoldDB" id="A0A671VUL5"/>
<dbReference type="InterPro" id="IPR001314">
    <property type="entry name" value="Peptidase_S1A"/>
</dbReference>
<dbReference type="Ensembl" id="ENSSAUT00010031001.1">
    <property type="protein sequence ID" value="ENSSAUP00010029402.1"/>
    <property type="gene ID" value="ENSSAUG00010012627.1"/>
</dbReference>
<reference evidence="7" key="1">
    <citation type="submission" date="2021-04" db="EMBL/GenBank/DDBJ databases">
        <authorList>
            <consortium name="Wellcome Sanger Institute Data Sharing"/>
        </authorList>
    </citation>
    <scope>NUCLEOTIDE SEQUENCE [LARGE SCALE GENOMIC DNA]</scope>
</reference>
<dbReference type="CDD" id="cd00190">
    <property type="entry name" value="Tryp_SPc"/>
    <property type="match status" value="1"/>
</dbReference>
<name>A0A671VUL5_SPAAU</name>
<evidence type="ECO:0000256" key="4">
    <source>
        <dbReference type="ARBA" id="ARBA00022825"/>
    </source>
</evidence>
<dbReference type="PROSITE" id="PS50240">
    <property type="entry name" value="TRYPSIN_DOM"/>
    <property type="match status" value="1"/>
</dbReference>
<dbReference type="Proteomes" id="UP000472265">
    <property type="component" value="Chromosome 23"/>
</dbReference>
<evidence type="ECO:0000313" key="8">
    <source>
        <dbReference type="Proteomes" id="UP000472265"/>
    </source>
</evidence>
<dbReference type="PANTHER" id="PTHR24252:SF7">
    <property type="entry name" value="HYALIN"/>
    <property type="match status" value="1"/>
</dbReference>
<dbReference type="GO" id="GO:0006508">
    <property type="term" value="P:proteolysis"/>
    <property type="evidence" value="ECO:0007669"/>
    <property type="project" value="UniProtKB-KW"/>
</dbReference>
<evidence type="ECO:0000256" key="5">
    <source>
        <dbReference type="ARBA" id="ARBA00023157"/>
    </source>
</evidence>
<dbReference type="InParanoid" id="A0A671VUL5"/>
<proteinExistence type="predicted"/>
<dbReference type="GO" id="GO:0004252">
    <property type="term" value="F:serine-type endopeptidase activity"/>
    <property type="evidence" value="ECO:0007669"/>
    <property type="project" value="InterPro"/>
</dbReference>
<organism evidence="7 8">
    <name type="scientific">Sparus aurata</name>
    <name type="common">Gilthead sea bream</name>
    <dbReference type="NCBI Taxonomy" id="8175"/>
    <lineage>
        <taxon>Eukaryota</taxon>
        <taxon>Metazoa</taxon>
        <taxon>Chordata</taxon>
        <taxon>Craniata</taxon>
        <taxon>Vertebrata</taxon>
        <taxon>Euteleostomi</taxon>
        <taxon>Actinopterygii</taxon>
        <taxon>Neopterygii</taxon>
        <taxon>Teleostei</taxon>
        <taxon>Neoteleostei</taxon>
        <taxon>Acanthomorphata</taxon>
        <taxon>Eupercaria</taxon>
        <taxon>Spariformes</taxon>
        <taxon>Sparidae</taxon>
        <taxon>Sparus</taxon>
    </lineage>
</organism>
<sequence>MMTLITTLQKLETWPTCSPDMNSDCLSPDCGQAPLNVNPRIVGGEDAAAGAWPWQVSLQYSGHHICGGTLINNLWVLTAAQCLISTNASSFRVILGRDALNSTSPNEEIRIVYRLLRHPSYNPTTGDNDIALVQLSSTVMFTDYIRPVCLAADGSVFEHGSRCWATGWGDFKTDTPLPYPQRLQQVELPIVSNEVCHDHYGIVSDNMMCTSTSSGGIDTCIGDGGGPLMRKNGDIWVQGGVSIFVSAAGCGLANVPSGYARVSQYESWIKSHIAVNQPVFIISGAAQLSAPLLLSVSLLLSSLSVLS</sequence>
<evidence type="ECO:0000259" key="6">
    <source>
        <dbReference type="PROSITE" id="PS50240"/>
    </source>
</evidence>
<dbReference type="InterPro" id="IPR043504">
    <property type="entry name" value="Peptidase_S1_PA_chymotrypsin"/>
</dbReference>
<dbReference type="Gene3D" id="2.40.10.10">
    <property type="entry name" value="Trypsin-like serine proteases"/>
    <property type="match status" value="1"/>
</dbReference>
<protein>
    <recommendedName>
        <fullName evidence="6">Peptidase S1 domain-containing protein</fullName>
    </recommendedName>
</protein>